<dbReference type="SUPFAM" id="SSF55804">
    <property type="entry name" value="Phoshotransferase/anion transport protein"/>
    <property type="match status" value="1"/>
</dbReference>
<evidence type="ECO:0000259" key="7">
    <source>
        <dbReference type="PROSITE" id="PS51094"/>
    </source>
</evidence>
<dbReference type="CDD" id="cd00211">
    <property type="entry name" value="PTS_IIA_fru"/>
    <property type="match status" value="1"/>
</dbReference>
<evidence type="ECO:0000313" key="8">
    <source>
        <dbReference type="EMBL" id="OEH83701.1"/>
    </source>
</evidence>
<proteinExistence type="predicted"/>
<dbReference type="InterPro" id="IPR051541">
    <property type="entry name" value="PTS_SugarTrans_NitroReg"/>
</dbReference>
<name>A0A1E5L0V0_9ENTE</name>
<gene>
    <name evidence="8" type="ORF">BCR26_08520</name>
</gene>
<evidence type="ECO:0000256" key="6">
    <source>
        <dbReference type="ARBA" id="ARBA00022683"/>
    </source>
</evidence>
<evidence type="ECO:0000256" key="3">
    <source>
        <dbReference type="ARBA" id="ARBA00022553"/>
    </source>
</evidence>
<evidence type="ECO:0000313" key="9">
    <source>
        <dbReference type="Proteomes" id="UP000095256"/>
    </source>
</evidence>
<dbReference type="EMBL" id="MIEK01000004">
    <property type="protein sequence ID" value="OEH83701.1"/>
    <property type="molecule type" value="Genomic_DNA"/>
</dbReference>
<dbReference type="InterPro" id="IPR004715">
    <property type="entry name" value="PTS_IIA_fruc"/>
</dbReference>
<comment type="caution">
    <text evidence="8">The sequence shown here is derived from an EMBL/GenBank/DDBJ whole genome shotgun (WGS) entry which is preliminary data.</text>
</comment>
<dbReference type="OrthoDB" id="95460at2"/>
<keyword evidence="6" id="KW-0598">Phosphotransferase system</keyword>
<dbReference type="FunFam" id="3.40.930.10:FF:000009">
    <property type="entry name" value="PTS system, fructose specific IIABC component"/>
    <property type="match status" value="1"/>
</dbReference>
<protein>
    <submittedName>
        <fullName evidence="8">PTS mannose transporter subunit IIAB</fullName>
    </submittedName>
</protein>
<dbReference type="RefSeq" id="WP_069697385.1">
    <property type="nucleotide sequence ID" value="NZ_JAGGMA010000008.1"/>
</dbReference>
<dbReference type="PANTHER" id="PTHR47738:SF2">
    <property type="entry name" value="PTS SYSTEM FRUCTOSE-LIKE EIIA COMPONENT"/>
    <property type="match status" value="1"/>
</dbReference>
<feature type="domain" description="PTS EIIA type-2" evidence="7">
    <location>
        <begin position="8"/>
        <end position="152"/>
    </location>
</feature>
<dbReference type="AlphaFoldDB" id="A0A1E5L0V0"/>
<accession>A0A1E5L0V0</accession>
<dbReference type="GO" id="GO:0008982">
    <property type="term" value="F:protein-N(PI)-phosphohistidine-sugar phosphotransferase activity"/>
    <property type="evidence" value="ECO:0007669"/>
    <property type="project" value="InterPro"/>
</dbReference>
<dbReference type="GO" id="GO:0005737">
    <property type="term" value="C:cytoplasm"/>
    <property type="evidence" value="ECO:0007669"/>
    <property type="project" value="UniProtKB-SubCell"/>
</dbReference>
<evidence type="ECO:0000256" key="4">
    <source>
        <dbReference type="ARBA" id="ARBA00022597"/>
    </source>
</evidence>
<sequence length="152" mass="16932">MESIDIKEVISQDLIIEELNVETKIEALQALVKLLDAQGYLTDPEEFLKDVLLREEEGVTGLGDGIAIPHGKSDGVNKTVIAIGKNNKGIDWSSLDDELVEVIILFAVKKTDETTLHIKMLQKVAILLANEELLHKLRKATTNLEIYELLTK</sequence>
<dbReference type="GO" id="GO:0016020">
    <property type="term" value="C:membrane"/>
    <property type="evidence" value="ECO:0007669"/>
    <property type="project" value="InterPro"/>
</dbReference>
<dbReference type="GO" id="GO:0009401">
    <property type="term" value="P:phosphoenolpyruvate-dependent sugar phosphotransferase system"/>
    <property type="evidence" value="ECO:0007669"/>
    <property type="project" value="UniProtKB-KW"/>
</dbReference>
<keyword evidence="5" id="KW-0808">Transferase</keyword>
<dbReference type="NCBIfam" id="TIGR00848">
    <property type="entry name" value="fruA"/>
    <property type="match status" value="1"/>
</dbReference>
<organism evidence="8 9">
    <name type="scientific">Enterococcus rivorum</name>
    <dbReference type="NCBI Taxonomy" id="762845"/>
    <lineage>
        <taxon>Bacteria</taxon>
        <taxon>Bacillati</taxon>
        <taxon>Bacillota</taxon>
        <taxon>Bacilli</taxon>
        <taxon>Lactobacillales</taxon>
        <taxon>Enterococcaceae</taxon>
        <taxon>Enterococcus</taxon>
    </lineage>
</organism>
<keyword evidence="3" id="KW-0597">Phosphoprotein</keyword>
<keyword evidence="4" id="KW-0762">Sugar transport</keyword>
<dbReference type="PANTHER" id="PTHR47738">
    <property type="entry name" value="PTS SYSTEM FRUCTOSE-LIKE EIIA COMPONENT-RELATED"/>
    <property type="match status" value="1"/>
</dbReference>
<reference evidence="8 9" key="1">
    <citation type="submission" date="2016-09" db="EMBL/GenBank/DDBJ databases">
        <authorList>
            <person name="Capua I."/>
            <person name="De Benedictis P."/>
            <person name="Joannis T."/>
            <person name="Lombin L.H."/>
            <person name="Cattoli G."/>
        </authorList>
    </citation>
    <scope>NUCLEOTIDE SEQUENCE [LARGE SCALE GENOMIC DNA]</scope>
    <source>
        <strain evidence="8 9">LMG 25899</strain>
    </source>
</reference>
<dbReference type="STRING" id="762845.BCR26_08520"/>
<dbReference type="PROSITE" id="PS51094">
    <property type="entry name" value="PTS_EIIA_TYPE_2"/>
    <property type="match status" value="1"/>
</dbReference>
<dbReference type="Proteomes" id="UP000095256">
    <property type="component" value="Unassembled WGS sequence"/>
</dbReference>
<dbReference type="PROSITE" id="PS00372">
    <property type="entry name" value="PTS_EIIA_TYPE_2_HIS"/>
    <property type="match status" value="1"/>
</dbReference>
<dbReference type="Pfam" id="PF00359">
    <property type="entry name" value="PTS_EIIA_2"/>
    <property type="match status" value="1"/>
</dbReference>
<dbReference type="InterPro" id="IPR002178">
    <property type="entry name" value="PTS_EIIA_type-2_dom"/>
</dbReference>
<evidence type="ECO:0000256" key="2">
    <source>
        <dbReference type="ARBA" id="ARBA00022448"/>
    </source>
</evidence>
<comment type="subcellular location">
    <subcellularLocation>
        <location evidence="1">Cytoplasm</location>
    </subcellularLocation>
</comment>
<dbReference type="InterPro" id="IPR016152">
    <property type="entry name" value="PTrfase/Anion_transptr"/>
</dbReference>
<evidence type="ECO:0000256" key="5">
    <source>
        <dbReference type="ARBA" id="ARBA00022679"/>
    </source>
</evidence>
<dbReference type="Gene3D" id="3.40.930.10">
    <property type="entry name" value="Mannitol-specific EII, Chain A"/>
    <property type="match status" value="1"/>
</dbReference>
<keyword evidence="2" id="KW-0813">Transport</keyword>
<keyword evidence="9" id="KW-1185">Reference proteome</keyword>
<evidence type="ECO:0000256" key="1">
    <source>
        <dbReference type="ARBA" id="ARBA00004496"/>
    </source>
</evidence>